<dbReference type="InterPro" id="IPR000524">
    <property type="entry name" value="Tscrpt_reg_HTH_GntR"/>
</dbReference>
<protein>
    <submittedName>
        <fullName evidence="6">GntR family transcriptional regulator</fullName>
    </submittedName>
</protein>
<dbReference type="InterPro" id="IPR008920">
    <property type="entry name" value="TF_FadR/GntR_C"/>
</dbReference>
<feature type="compositionally biased region" description="Low complexity" evidence="4">
    <location>
        <begin position="245"/>
        <end position="261"/>
    </location>
</feature>
<dbReference type="GO" id="GO:0003677">
    <property type="term" value="F:DNA binding"/>
    <property type="evidence" value="ECO:0007669"/>
    <property type="project" value="UniProtKB-KW"/>
</dbReference>
<accession>A0AAU7XCQ6</accession>
<proteinExistence type="predicted"/>
<dbReference type="InterPro" id="IPR036388">
    <property type="entry name" value="WH-like_DNA-bd_sf"/>
</dbReference>
<dbReference type="Pfam" id="PF00392">
    <property type="entry name" value="GntR"/>
    <property type="match status" value="1"/>
</dbReference>
<dbReference type="PROSITE" id="PS50949">
    <property type="entry name" value="HTH_GNTR"/>
    <property type="match status" value="1"/>
</dbReference>
<dbReference type="InterPro" id="IPR011711">
    <property type="entry name" value="GntR_C"/>
</dbReference>
<evidence type="ECO:0000259" key="5">
    <source>
        <dbReference type="PROSITE" id="PS50949"/>
    </source>
</evidence>
<dbReference type="PANTHER" id="PTHR43537:SF50">
    <property type="entry name" value="TRANSCRIPTIONAL REGULATORY PROTEIN"/>
    <property type="match status" value="1"/>
</dbReference>
<reference evidence="6" key="1">
    <citation type="submission" date="2024-06" db="EMBL/GenBank/DDBJ databases">
        <title>Methylostella associata gen. nov., sp. nov., a novel Ancalomicrobiaceae-affiliated facultatively methylotrophic bacteria that feed on methanotrophs of the genus Methylococcus.</title>
        <authorList>
            <person name="Saltykova V."/>
            <person name="Danilova O.V."/>
            <person name="Oshkin I.Y."/>
            <person name="Belova S.E."/>
            <person name="Pimenov N.V."/>
            <person name="Dedysh S.N."/>
        </authorList>
    </citation>
    <scope>NUCLEOTIDE SEQUENCE</scope>
    <source>
        <strain evidence="6">S20</strain>
    </source>
</reference>
<dbReference type="SMART" id="SM00895">
    <property type="entry name" value="FCD"/>
    <property type="match status" value="1"/>
</dbReference>
<dbReference type="CDD" id="cd07377">
    <property type="entry name" value="WHTH_GntR"/>
    <property type="match status" value="1"/>
</dbReference>
<dbReference type="InterPro" id="IPR036390">
    <property type="entry name" value="WH_DNA-bd_sf"/>
</dbReference>
<name>A0AAU7XCQ6_9HYPH</name>
<keyword evidence="1" id="KW-0805">Transcription regulation</keyword>
<evidence type="ECO:0000256" key="2">
    <source>
        <dbReference type="ARBA" id="ARBA00023125"/>
    </source>
</evidence>
<evidence type="ECO:0000256" key="4">
    <source>
        <dbReference type="SAM" id="MobiDB-lite"/>
    </source>
</evidence>
<gene>
    <name evidence="6" type="ORF">ABS361_05615</name>
</gene>
<dbReference type="Gene3D" id="1.10.10.10">
    <property type="entry name" value="Winged helix-like DNA-binding domain superfamily/Winged helix DNA-binding domain"/>
    <property type="match status" value="1"/>
</dbReference>
<organism evidence="6">
    <name type="scientific">Methyloraptor flagellatus</name>
    <dbReference type="NCBI Taxonomy" id="3162530"/>
    <lineage>
        <taxon>Bacteria</taxon>
        <taxon>Pseudomonadati</taxon>
        <taxon>Pseudomonadota</taxon>
        <taxon>Alphaproteobacteria</taxon>
        <taxon>Hyphomicrobiales</taxon>
        <taxon>Ancalomicrobiaceae</taxon>
        <taxon>Methyloraptor</taxon>
    </lineage>
</organism>
<dbReference type="SUPFAM" id="SSF46785">
    <property type="entry name" value="Winged helix' DNA-binding domain"/>
    <property type="match status" value="1"/>
</dbReference>
<dbReference type="KEGG" id="mflg:ABS361_05615"/>
<evidence type="ECO:0000256" key="1">
    <source>
        <dbReference type="ARBA" id="ARBA00023015"/>
    </source>
</evidence>
<feature type="region of interest" description="Disordered" evidence="4">
    <location>
        <begin position="235"/>
        <end position="271"/>
    </location>
</feature>
<dbReference type="PANTHER" id="PTHR43537">
    <property type="entry name" value="TRANSCRIPTIONAL REGULATOR, GNTR FAMILY"/>
    <property type="match status" value="1"/>
</dbReference>
<keyword evidence="2" id="KW-0238">DNA-binding</keyword>
<dbReference type="GO" id="GO:0003700">
    <property type="term" value="F:DNA-binding transcription factor activity"/>
    <property type="evidence" value="ECO:0007669"/>
    <property type="project" value="InterPro"/>
</dbReference>
<feature type="domain" description="HTH gntR-type" evidence="5">
    <location>
        <begin position="22"/>
        <end position="89"/>
    </location>
</feature>
<dbReference type="Gene3D" id="1.20.120.530">
    <property type="entry name" value="GntR ligand-binding domain-like"/>
    <property type="match status" value="1"/>
</dbReference>
<feature type="region of interest" description="Disordered" evidence="4">
    <location>
        <begin position="1"/>
        <end position="23"/>
    </location>
</feature>
<dbReference type="PRINTS" id="PR00035">
    <property type="entry name" value="HTHGNTR"/>
</dbReference>
<evidence type="ECO:0000313" key="6">
    <source>
        <dbReference type="EMBL" id="XBY45743.1"/>
    </source>
</evidence>
<dbReference type="SMART" id="SM00345">
    <property type="entry name" value="HTH_GNTR"/>
    <property type="match status" value="1"/>
</dbReference>
<evidence type="ECO:0000256" key="3">
    <source>
        <dbReference type="ARBA" id="ARBA00023163"/>
    </source>
</evidence>
<sequence>MTAETPSRRRTVRGPGRRADPPSLAEQAVARLREMIVMLEIAPGATLSEPWLVEKLGASRTPVREALKLLAADGLVLLRRNRAAVVAPLDGVELAHMFEVEAALESFAAGLAATRMSDAEIDRLAKLQAEMEERQARGDRPGYIRLNQKIHAAIVAGAANPALSEAHTRLIGRLQRARNLALSSLGRVEESIEEHRQILAALQARDTEAARRLFAGHVARTGELVATHCAKGLPGGARRLRERTAPAPAQSDPAQSAPDDQTSAVPALETA</sequence>
<keyword evidence="3" id="KW-0804">Transcription</keyword>
<dbReference type="Pfam" id="PF07729">
    <property type="entry name" value="FCD"/>
    <property type="match status" value="1"/>
</dbReference>
<dbReference type="RefSeq" id="WP_407050839.1">
    <property type="nucleotide sequence ID" value="NZ_CP158568.1"/>
</dbReference>
<dbReference type="AlphaFoldDB" id="A0AAU7XCQ6"/>
<dbReference type="EMBL" id="CP158568">
    <property type="protein sequence ID" value="XBY45743.1"/>
    <property type="molecule type" value="Genomic_DNA"/>
</dbReference>
<dbReference type="SUPFAM" id="SSF48008">
    <property type="entry name" value="GntR ligand-binding domain-like"/>
    <property type="match status" value="1"/>
</dbReference>